<dbReference type="Proteomes" id="UP000294508">
    <property type="component" value="Unassembled WGS sequence"/>
</dbReference>
<dbReference type="Pfam" id="PF00290">
    <property type="entry name" value="Trp_syntA"/>
    <property type="match status" value="1"/>
</dbReference>
<sequence length="274" mass="27741">MSELVALGKAGAAIRKANAEGRGALVGYLPAGFPTYEGGVDGIKALVDGGCDVIEIGLPYSDPVMDGVTIQRATEAALAGGLRTRDVLSTVEKIASYSDVPVLLMTYWNPIERYGVDRFAADLAAAGGAGLITPDLIPDEGAEWIAAADKYDLDKVFLVSPSSTDERIRLTTAACRGFVYATAVMGVTGARDKPSDLAAPLVARTKAATGLPVGVGLGISNADQAAGVAAFADAAIVGAALVKALQDGGPAGVRSLAGALSEGVRREHSAAAGR</sequence>
<keyword evidence="4 9" id="KW-0028">Amino-acid biosynthesis</keyword>
<evidence type="ECO:0000313" key="11">
    <source>
        <dbReference type="EMBL" id="TCO23348.1"/>
    </source>
</evidence>
<comment type="pathway">
    <text evidence="2 9">Amino-acid biosynthesis; L-tryptophan biosynthesis; L-tryptophan from chorismate: step 5/5.</text>
</comment>
<dbReference type="OrthoDB" id="9804578at2"/>
<protein>
    <recommendedName>
        <fullName evidence="9">Tryptophan synthase alpha chain</fullName>
        <ecNumber evidence="9">4.2.1.20</ecNumber>
    </recommendedName>
</protein>
<dbReference type="CDD" id="cd04724">
    <property type="entry name" value="Tryptophan_synthase_alpha"/>
    <property type="match status" value="1"/>
</dbReference>
<dbReference type="UniPathway" id="UPA00035">
    <property type="reaction ID" value="UER00044"/>
</dbReference>
<reference evidence="11 12" key="1">
    <citation type="journal article" date="2015" name="Stand. Genomic Sci.">
        <title>Genomic Encyclopedia of Bacterial and Archaeal Type Strains, Phase III: the genomes of soil and plant-associated and newly described type strains.</title>
        <authorList>
            <person name="Whitman W.B."/>
            <person name="Woyke T."/>
            <person name="Klenk H.P."/>
            <person name="Zhou Y."/>
            <person name="Lilburn T.G."/>
            <person name="Beck B.J."/>
            <person name="De Vos P."/>
            <person name="Vandamme P."/>
            <person name="Eisen J.A."/>
            <person name="Garrity G."/>
            <person name="Hugenholtz P."/>
            <person name="Kyrpides N.C."/>
        </authorList>
    </citation>
    <scope>NUCLEOTIDE SEQUENCE [LARGE SCALE GENOMIC DNA]</scope>
    <source>
        <strain evidence="11 12">VKM Ac-2572</strain>
    </source>
</reference>
<gene>
    <name evidence="9" type="primary">trpA</name>
    <name evidence="11" type="ORF">EV652_109174</name>
</gene>
<evidence type="ECO:0000256" key="3">
    <source>
        <dbReference type="ARBA" id="ARBA00011270"/>
    </source>
</evidence>
<evidence type="ECO:0000313" key="12">
    <source>
        <dbReference type="Proteomes" id="UP000294508"/>
    </source>
</evidence>
<keyword evidence="12" id="KW-1185">Reference proteome</keyword>
<feature type="active site" description="Proton acceptor" evidence="9">
    <location>
        <position position="55"/>
    </location>
</feature>
<dbReference type="Gene3D" id="3.20.20.70">
    <property type="entry name" value="Aldolase class I"/>
    <property type="match status" value="1"/>
</dbReference>
<feature type="active site" description="Proton acceptor" evidence="9">
    <location>
        <position position="66"/>
    </location>
</feature>
<keyword evidence="6 9" id="KW-0057">Aromatic amino acid biosynthesis</keyword>
<dbReference type="PANTHER" id="PTHR43406:SF1">
    <property type="entry name" value="TRYPTOPHAN SYNTHASE ALPHA CHAIN, CHLOROPLASTIC"/>
    <property type="match status" value="1"/>
</dbReference>
<evidence type="ECO:0000256" key="1">
    <source>
        <dbReference type="ARBA" id="ARBA00003365"/>
    </source>
</evidence>
<dbReference type="AlphaFoldDB" id="A0A4R2H8V9"/>
<dbReference type="GO" id="GO:0004834">
    <property type="term" value="F:tryptophan synthase activity"/>
    <property type="evidence" value="ECO:0007669"/>
    <property type="project" value="UniProtKB-UniRule"/>
</dbReference>
<evidence type="ECO:0000256" key="10">
    <source>
        <dbReference type="RuleBase" id="RU003662"/>
    </source>
</evidence>
<proteinExistence type="inferred from homology"/>
<accession>A0A4R2H8V9</accession>
<comment type="similarity">
    <text evidence="9 10">Belongs to the TrpA family.</text>
</comment>
<evidence type="ECO:0000256" key="8">
    <source>
        <dbReference type="ARBA" id="ARBA00049047"/>
    </source>
</evidence>
<dbReference type="GO" id="GO:0005829">
    <property type="term" value="C:cytosol"/>
    <property type="evidence" value="ECO:0007669"/>
    <property type="project" value="TreeGrafter"/>
</dbReference>
<dbReference type="PROSITE" id="PS00167">
    <property type="entry name" value="TRP_SYNTHASE_ALPHA"/>
    <property type="match status" value="1"/>
</dbReference>
<comment type="function">
    <text evidence="1 9">The alpha subunit is responsible for the aldol cleavage of indoleglycerol phosphate to indole and glyceraldehyde 3-phosphate.</text>
</comment>
<evidence type="ECO:0000256" key="4">
    <source>
        <dbReference type="ARBA" id="ARBA00022605"/>
    </source>
</evidence>
<evidence type="ECO:0000256" key="2">
    <source>
        <dbReference type="ARBA" id="ARBA00004733"/>
    </source>
</evidence>
<organism evidence="11 12">
    <name type="scientific">Kribbella steppae</name>
    <dbReference type="NCBI Taxonomy" id="2512223"/>
    <lineage>
        <taxon>Bacteria</taxon>
        <taxon>Bacillati</taxon>
        <taxon>Actinomycetota</taxon>
        <taxon>Actinomycetes</taxon>
        <taxon>Propionibacteriales</taxon>
        <taxon>Kribbellaceae</taxon>
        <taxon>Kribbella</taxon>
    </lineage>
</organism>
<evidence type="ECO:0000256" key="6">
    <source>
        <dbReference type="ARBA" id="ARBA00023141"/>
    </source>
</evidence>
<name>A0A4R2H8V9_9ACTN</name>
<comment type="catalytic activity">
    <reaction evidence="8 9">
        <text>(1S,2R)-1-C-(indol-3-yl)glycerol 3-phosphate + L-serine = D-glyceraldehyde 3-phosphate + L-tryptophan + H2O</text>
        <dbReference type="Rhea" id="RHEA:10532"/>
        <dbReference type="ChEBI" id="CHEBI:15377"/>
        <dbReference type="ChEBI" id="CHEBI:33384"/>
        <dbReference type="ChEBI" id="CHEBI:57912"/>
        <dbReference type="ChEBI" id="CHEBI:58866"/>
        <dbReference type="ChEBI" id="CHEBI:59776"/>
        <dbReference type="EC" id="4.2.1.20"/>
    </reaction>
</comment>
<dbReference type="HAMAP" id="MF_00131">
    <property type="entry name" value="Trp_synth_alpha"/>
    <property type="match status" value="1"/>
</dbReference>
<evidence type="ECO:0000256" key="7">
    <source>
        <dbReference type="ARBA" id="ARBA00023239"/>
    </source>
</evidence>
<dbReference type="EMBL" id="SLWN01000009">
    <property type="protein sequence ID" value="TCO23348.1"/>
    <property type="molecule type" value="Genomic_DNA"/>
</dbReference>
<keyword evidence="7 9" id="KW-0456">Lyase</keyword>
<dbReference type="RefSeq" id="WP_132211946.1">
    <property type="nucleotide sequence ID" value="NZ_SLWN01000009.1"/>
</dbReference>
<dbReference type="InterPro" id="IPR018204">
    <property type="entry name" value="Trp_synthase_alpha_AS"/>
</dbReference>
<dbReference type="SUPFAM" id="SSF51366">
    <property type="entry name" value="Ribulose-phoshate binding barrel"/>
    <property type="match status" value="1"/>
</dbReference>
<dbReference type="FunFam" id="3.20.20.70:FF:000037">
    <property type="entry name" value="Tryptophan synthase alpha chain"/>
    <property type="match status" value="1"/>
</dbReference>
<comment type="subunit">
    <text evidence="3 9">Tetramer of two alpha and two beta chains.</text>
</comment>
<dbReference type="PANTHER" id="PTHR43406">
    <property type="entry name" value="TRYPTOPHAN SYNTHASE, ALPHA CHAIN"/>
    <property type="match status" value="1"/>
</dbReference>
<comment type="caution">
    <text evidence="11">The sequence shown here is derived from an EMBL/GenBank/DDBJ whole genome shotgun (WGS) entry which is preliminary data.</text>
</comment>
<dbReference type="NCBIfam" id="TIGR00262">
    <property type="entry name" value="trpA"/>
    <property type="match status" value="1"/>
</dbReference>
<evidence type="ECO:0000256" key="5">
    <source>
        <dbReference type="ARBA" id="ARBA00022822"/>
    </source>
</evidence>
<dbReference type="InterPro" id="IPR002028">
    <property type="entry name" value="Trp_synthase_suA"/>
</dbReference>
<dbReference type="InterPro" id="IPR011060">
    <property type="entry name" value="RibuloseP-bd_barrel"/>
</dbReference>
<dbReference type="InterPro" id="IPR013785">
    <property type="entry name" value="Aldolase_TIM"/>
</dbReference>
<keyword evidence="5 9" id="KW-0822">Tryptophan biosynthesis</keyword>
<evidence type="ECO:0000256" key="9">
    <source>
        <dbReference type="HAMAP-Rule" id="MF_00131"/>
    </source>
</evidence>
<dbReference type="EC" id="4.2.1.20" evidence="9"/>